<dbReference type="GO" id="GO:0016772">
    <property type="term" value="F:transferase activity, transferring phosphorus-containing groups"/>
    <property type="evidence" value="ECO:0007669"/>
    <property type="project" value="InterPro"/>
</dbReference>
<sequence>MIRNSVGYNDPEGSKETQRVIELKLQSPLSSRSNLVSLAAISTNPGEILITYCTDIGWSPYFPIISGVVTELGGLISHGAVVSREYGLPCVVGLQGATKKFQTGDYVLLDGKKGILQRLPQPE</sequence>
<feature type="domain" description="PEP-utilising enzyme mobile" evidence="1">
    <location>
        <begin position="44"/>
        <end position="114"/>
    </location>
</feature>
<dbReference type="InterPro" id="IPR036637">
    <property type="entry name" value="Phosphohistidine_dom_sf"/>
</dbReference>
<dbReference type="Pfam" id="PF00391">
    <property type="entry name" value="PEP-utilizers"/>
    <property type="match status" value="1"/>
</dbReference>
<evidence type="ECO:0000313" key="2">
    <source>
        <dbReference type="EMBL" id="GFS42055.1"/>
    </source>
</evidence>
<dbReference type="OrthoDB" id="6429331at2759"/>
<keyword evidence="3" id="KW-1185">Reference proteome</keyword>
<dbReference type="Gene3D" id="3.50.30.10">
    <property type="entry name" value="Phosphohistidine domain"/>
    <property type="match status" value="1"/>
</dbReference>
<evidence type="ECO:0000259" key="1">
    <source>
        <dbReference type="Pfam" id="PF00391"/>
    </source>
</evidence>
<dbReference type="PANTHER" id="PTHR43615:SF1">
    <property type="entry name" value="PPDK_N DOMAIN-CONTAINING PROTEIN"/>
    <property type="match status" value="1"/>
</dbReference>
<evidence type="ECO:0000313" key="3">
    <source>
        <dbReference type="Proteomes" id="UP000887013"/>
    </source>
</evidence>
<dbReference type="Proteomes" id="UP000887013">
    <property type="component" value="Unassembled WGS sequence"/>
</dbReference>
<organism evidence="2 3">
    <name type="scientific">Nephila pilipes</name>
    <name type="common">Giant wood spider</name>
    <name type="synonym">Nephila maculata</name>
    <dbReference type="NCBI Taxonomy" id="299642"/>
    <lineage>
        <taxon>Eukaryota</taxon>
        <taxon>Metazoa</taxon>
        <taxon>Ecdysozoa</taxon>
        <taxon>Arthropoda</taxon>
        <taxon>Chelicerata</taxon>
        <taxon>Arachnida</taxon>
        <taxon>Araneae</taxon>
        <taxon>Araneomorphae</taxon>
        <taxon>Entelegynae</taxon>
        <taxon>Araneoidea</taxon>
        <taxon>Nephilidae</taxon>
        <taxon>Nephila</taxon>
    </lineage>
</organism>
<dbReference type="InterPro" id="IPR008279">
    <property type="entry name" value="PEP-util_enz_mobile_dom"/>
</dbReference>
<dbReference type="InterPro" id="IPR051549">
    <property type="entry name" value="PEP_Utilizing_Enz"/>
</dbReference>
<reference evidence="2" key="1">
    <citation type="submission" date="2020-08" db="EMBL/GenBank/DDBJ databases">
        <title>Multicomponent nature underlies the extraordinary mechanical properties of spider dragline silk.</title>
        <authorList>
            <person name="Kono N."/>
            <person name="Nakamura H."/>
            <person name="Mori M."/>
            <person name="Yoshida Y."/>
            <person name="Ohtoshi R."/>
            <person name="Malay A.D."/>
            <person name="Moran D.A.P."/>
            <person name="Tomita M."/>
            <person name="Numata K."/>
            <person name="Arakawa K."/>
        </authorList>
    </citation>
    <scope>NUCLEOTIDE SEQUENCE</scope>
</reference>
<dbReference type="PANTHER" id="PTHR43615">
    <property type="entry name" value="PHOSPHOENOLPYRUVATE SYNTHASE-RELATED"/>
    <property type="match status" value="1"/>
</dbReference>
<dbReference type="SUPFAM" id="SSF52009">
    <property type="entry name" value="Phosphohistidine domain"/>
    <property type="match status" value="1"/>
</dbReference>
<accession>A0A8X6IDX9</accession>
<dbReference type="AlphaFoldDB" id="A0A8X6IDX9"/>
<dbReference type="EMBL" id="BMAW01089905">
    <property type="protein sequence ID" value="GFS42055.1"/>
    <property type="molecule type" value="Genomic_DNA"/>
</dbReference>
<name>A0A8X6IDX9_NEPPI</name>
<proteinExistence type="predicted"/>
<protein>
    <submittedName>
        <fullName evidence="2">Putative phosphoenolpyruvate synthase</fullName>
    </submittedName>
</protein>
<gene>
    <name evidence="2" type="primary">ppsA_4</name>
    <name evidence="2" type="ORF">NPIL_530491</name>
</gene>
<comment type="caution">
    <text evidence="2">The sequence shown here is derived from an EMBL/GenBank/DDBJ whole genome shotgun (WGS) entry which is preliminary data.</text>
</comment>